<dbReference type="Proteomes" id="UP000305067">
    <property type="component" value="Unassembled WGS sequence"/>
</dbReference>
<sequence length="214" mass="24338">MDSPSGILLIAQQVPRRAGAHPVTAILSQSYIPECVTVSEPLLLHLAKWLPTPALIPRSTPALIPFLDQKVKANLNVQLRLQIAVSDFLFYLSPDKADVGRLLQDAGSFEFWRKVYDTFEDRIDNRSVDALAHHLSSVGEYVTLEREVQEDIRDLRQELVYTHRKLLIEKAGHDTLEVGAGLYRNFRTTVRRVFGRKSMITEVGDNQRYAWVCP</sequence>
<proteinExistence type="predicted"/>
<name>A0A5C3Q644_9AGAR</name>
<organism evidence="1 2">
    <name type="scientific">Pterulicium gracile</name>
    <dbReference type="NCBI Taxonomy" id="1884261"/>
    <lineage>
        <taxon>Eukaryota</taxon>
        <taxon>Fungi</taxon>
        <taxon>Dikarya</taxon>
        <taxon>Basidiomycota</taxon>
        <taxon>Agaricomycotina</taxon>
        <taxon>Agaricomycetes</taxon>
        <taxon>Agaricomycetidae</taxon>
        <taxon>Agaricales</taxon>
        <taxon>Pleurotineae</taxon>
        <taxon>Pterulaceae</taxon>
        <taxon>Pterulicium</taxon>
    </lineage>
</organism>
<evidence type="ECO:0000313" key="2">
    <source>
        <dbReference type="Proteomes" id="UP000305067"/>
    </source>
</evidence>
<protein>
    <submittedName>
        <fullName evidence="1">Uncharacterized protein</fullName>
    </submittedName>
</protein>
<evidence type="ECO:0000313" key="1">
    <source>
        <dbReference type="EMBL" id="TFK97594.1"/>
    </source>
</evidence>
<gene>
    <name evidence="1" type="ORF">BDV98DRAFT_574332</name>
</gene>
<reference evidence="1 2" key="1">
    <citation type="journal article" date="2019" name="Nat. Ecol. Evol.">
        <title>Megaphylogeny resolves global patterns of mushroom evolution.</title>
        <authorList>
            <person name="Varga T."/>
            <person name="Krizsan K."/>
            <person name="Foldi C."/>
            <person name="Dima B."/>
            <person name="Sanchez-Garcia M."/>
            <person name="Sanchez-Ramirez S."/>
            <person name="Szollosi G.J."/>
            <person name="Szarkandi J.G."/>
            <person name="Papp V."/>
            <person name="Albert L."/>
            <person name="Andreopoulos W."/>
            <person name="Angelini C."/>
            <person name="Antonin V."/>
            <person name="Barry K.W."/>
            <person name="Bougher N.L."/>
            <person name="Buchanan P."/>
            <person name="Buyck B."/>
            <person name="Bense V."/>
            <person name="Catcheside P."/>
            <person name="Chovatia M."/>
            <person name="Cooper J."/>
            <person name="Damon W."/>
            <person name="Desjardin D."/>
            <person name="Finy P."/>
            <person name="Geml J."/>
            <person name="Haridas S."/>
            <person name="Hughes K."/>
            <person name="Justo A."/>
            <person name="Karasinski D."/>
            <person name="Kautmanova I."/>
            <person name="Kiss B."/>
            <person name="Kocsube S."/>
            <person name="Kotiranta H."/>
            <person name="LaButti K.M."/>
            <person name="Lechner B.E."/>
            <person name="Liimatainen K."/>
            <person name="Lipzen A."/>
            <person name="Lukacs Z."/>
            <person name="Mihaltcheva S."/>
            <person name="Morgado L.N."/>
            <person name="Niskanen T."/>
            <person name="Noordeloos M.E."/>
            <person name="Ohm R.A."/>
            <person name="Ortiz-Santana B."/>
            <person name="Ovrebo C."/>
            <person name="Racz N."/>
            <person name="Riley R."/>
            <person name="Savchenko A."/>
            <person name="Shiryaev A."/>
            <person name="Soop K."/>
            <person name="Spirin V."/>
            <person name="Szebenyi C."/>
            <person name="Tomsovsky M."/>
            <person name="Tulloss R.E."/>
            <person name="Uehling J."/>
            <person name="Grigoriev I.V."/>
            <person name="Vagvolgyi C."/>
            <person name="Papp T."/>
            <person name="Martin F.M."/>
            <person name="Miettinen O."/>
            <person name="Hibbett D.S."/>
            <person name="Nagy L.G."/>
        </authorList>
    </citation>
    <scope>NUCLEOTIDE SEQUENCE [LARGE SCALE GENOMIC DNA]</scope>
    <source>
        <strain evidence="1 2">CBS 309.79</strain>
    </source>
</reference>
<accession>A0A5C3Q644</accession>
<dbReference type="AlphaFoldDB" id="A0A5C3Q644"/>
<dbReference type="EMBL" id="ML178846">
    <property type="protein sequence ID" value="TFK97594.1"/>
    <property type="molecule type" value="Genomic_DNA"/>
</dbReference>
<keyword evidence="2" id="KW-1185">Reference proteome</keyword>